<gene>
    <name evidence="3" type="primary">LOC109472250</name>
</gene>
<evidence type="ECO:0000256" key="1">
    <source>
        <dbReference type="SAM" id="MobiDB-lite"/>
    </source>
</evidence>
<name>A0A6P4YE33_BRABE</name>
<dbReference type="RefSeq" id="XP_019627455.1">
    <property type="nucleotide sequence ID" value="XM_019771896.1"/>
</dbReference>
<feature type="region of interest" description="Disordered" evidence="1">
    <location>
        <begin position="65"/>
        <end position="128"/>
    </location>
</feature>
<dbReference type="AlphaFoldDB" id="A0A6P4YE33"/>
<dbReference type="Proteomes" id="UP000515135">
    <property type="component" value="Unplaced"/>
</dbReference>
<evidence type="ECO:0000313" key="2">
    <source>
        <dbReference type="Proteomes" id="UP000515135"/>
    </source>
</evidence>
<reference evidence="3" key="1">
    <citation type="submission" date="2025-08" db="UniProtKB">
        <authorList>
            <consortium name="RefSeq"/>
        </authorList>
    </citation>
    <scope>IDENTIFICATION</scope>
    <source>
        <tissue evidence="3">Gonad</tissue>
    </source>
</reference>
<organism evidence="2 3">
    <name type="scientific">Branchiostoma belcheri</name>
    <name type="common">Amphioxus</name>
    <dbReference type="NCBI Taxonomy" id="7741"/>
    <lineage>
        <taxon>Eukaryota</taxon>
        <taxon>Metazoa</taxon>
        <taxon>Chordata</taxon>
        <taxon>Cephalochordata</taxon>
        <taxon>Leptocardii</taxon>
        <taxon>Amphioxiformes</taxon>
        <taxon>Branchiostomatidae</taxon>
        <taxon>Branchiostoma</taxon>
    </lineage>
</organism>
<dbReference type="OrthoDB" id="10308769at2759"/>
<sequence>MAPHQNASPANVSHLLAAALRKKSAAVKKRRSPDFRKKALLEATVRRVIEDIRAEQIAIREQKYEAEESEDFQLTKDSDLQLTKDNPPSTDSAVAPVRSRWDDDEEEEEDQEMESQDSSFGIQRDLNKNEVVSVTPDAKVVPTTHTSLSSAIDAVEQERRRGTWKPNTKGDWRWRVEDCESDSEEDILGLGSFFSRVRKYTHKRG</sequence>
<keyword evidence="2" id="KW-1185">Reference proteome</keyword>
<dbReference type="GeneID" id="109472250"/>
<evidence type="ECO:0000313" key="3">
    <source>
        <dbReference type="RefSeq" id="XP_019627455.1"/>
    </source>
</evidence>
<proteinExistence type="predicted"/>
<dbReference type="KEGG" id="bbel:109472250"/>
<feature type="compositionally biased region" description="Polar residues" evidence="1">
    <location>
        <begin position="80"/>
        <end position="92"/>
    </location>
</feature>
<protein>
    <submittedName>
        <fullName evidence="3">Uncharacterized protein LOC109472250</fullName>
    </submittedName>
</protein>
<accession>A0A6P4YE33</accession>
<feature type="compositionally biased region" description="Acidic residues" evidence="1">
    <location>
        <begin position="102"/>
        <end position="115"/>
    </location>
</feature>